<evidence type="ECO:0000313" key="1">
    <source>
        <dbReference type="EMBL" id="GIX78856.1"/>
    </source>
</evidence>
<evidence type="ECO:0000313" key="2">
    <source>
        <dbReference type="Proteomes" id="UP001054945"/>
    </source>
</evidence>
<sequence length="95" mass="10794">MPFIADDSLWCQDASGKTVDLSWLNRLLKNRSTPSLQLGEVTCRRPQQLSAGRRAIEPATLAKKPVTRDFRISSLLVCLLTWTWRATTLQRKVPI</sequence>
<dbReference type="AlphaFoldDB" id="A0AAV4N359"/>
<reference evidence="1 2" key="1">
    <citation type="submission" date="2021-06" db="EMBL/GenBank/DDBJ databases">
        <title>Caerostris extrusa draft genome.</title>
        <authorList>
            <person name="Kono N."/>
            <person name="Arakawa K."/>
        </authorList>
    </citation>
    <scope>NUCLEOTIDE SEQUENCE [LARGE SCALE GENOMIC DNA]</scope>
</reference>
<proteinExistence type="predicted"/>
<organism evidence="1 2">
    <name type="scientific">Caerostris extrusa</name>
    <name type="common">Bark spider</name>
    <name type="synonym">Caerostris bankana</name>
    <dbReference type="NCBI Taxonomy" id="172846"/>
    <lineage>
        <taxon>Eukaryota</taxon>
        <taxon>Metazoa</taxon>
        <taxon>Ecdysozoa</taxon>
        <taxon>Arthropoda</taxon>
        <taxon>Chelicerata</taxon>
        <taxon>Arachnida</taxon>
        <taxon>Araneae</taxon>
        <taxon>Araneomorphae</taxon>
        <taxon>Entelegynae</taxon>
        <taxon>Araneoidea</taxon>
        <taxon>Araneidae</taxon>
        <taxon>Caerostris</taxon>
    </lineage>
</organism>
<name>A0AAV4N359_CAEEX</name>
<keyword evidence="2" id="KW-1185">Reference proteome</keyword>
<gene>
    <name evidence="1" type="ORF">CEXT_486281</name>
</gene>
<dbReference type="EMBL" id="BPLR01020443">
    <property type="protein sequence ID" value="GIX78856.1"/>
    <property type="molecule type" value="Genomic_DNA"/>
</dbReference>
<dbReference type="Proteomes" id="UP001054945">
    <property type="component" value="Unassembled WGS sequence"/>
</dbReference>
<protein>
    <submittedName>
        <fullName evidence="1">Uncharacterized protein</fullName>
    </submittedName>
</protein>
<accession>A0AAV4N359</accession>
<comment type="caution">
    <text evidence="1">The sequence shown here is derived from an EMBL/GenBank/DDBJ whole genome shotgun (WGS) entry which is preliminary data.</text>
</comment>